<reference evidence="3" key="2">
    <citation type="submission" date="2015-01" db="EMBL/GenBank/DDBJ databases">
        <title>Evolutionary Origins and Diversification of the Mycorrhizal Mutualists.</title>
        <authorList>
            <consortium name="DOE Joint Genome Institute"/>
            <consortium name="Mycorrhizal Genomics Consortium"/>
            <person name="Kohler A."/>
            <person name="Kuo A."/>
            <person name="Nagy L.G."/>
            <person name="Floudas D."/>
            <person name="Copeland A."/>
            <person name="Barry K.W."/>
            <person name="Cichocki N."/>
            <person name="Veneault-Fourrey C."/>
            <person name="LaButti K."/>
            <person name="Lindquist E.A."/>
            <person name="Lipzen A."/>
            <person name="Lundell T."/>
            <person name="Morin E."/>
            <person name="Murat C."/>
            <person name="Riley R."/>
            <person name="Ohm R."/>
            <person name="Sun H."/>
            <person name="Tunlid A."/>
            <person name="Henrissat B."/>
            <person name="Grigoriev I.V."/>
            <person name="Hibbett D.S."/>
            <person name="Martin F."/>
        </authorList>
    </citation>
    <scope>NUCLEOTIDE SEQUENCE [LARGE SCALE GENOMIC DNA]</scope>
    <source>
        <strain evidence="3">LaAM-08-1</strain>
    </source>
</reference>
<sequence length="121" mass="14151">MLHNLGESLLAALIDKYLDHLWDWKIYVIAIILCPDCKTEWFKDPKLSTQRIYQIKKMVIDCWNESYAPNEDLVPERNKSQSSSGTSKYPLDHIETYLKDDTIPSTMICEAGGYTRCWFQI</sequence>
<protein>
    <submittedName>
        <fullName evidence="2">Uncharacterized protein</fullName>
    </submittedName>
</protein>
<proteinExistence type="predicted"/>
<evidence type="ECO:0000256" key="1">
    <source>
        <dbReference type="SAM" id="MobiDB-lite"/>
    </source>
</evidence>
<dbReference type="AlphaFoldDB" id="A0A0C9WH76"/>
<organism evidence="2 3">
    <name type="scientific">Laccaria amethystina LaAM-08-1</name>
    <dbReference type="NCBI Taxonomy" id="1095629"/>
    <lineage>
        <taxon>Eukaryota</taxon>
        <taxon>Fungi</taxon>
        <taxon>Dikarya</taxon>
        <taxon>Basidiomycota</taxon>
        <taxon>Agaricomycotina</taxon>
        <taxon>Agaricomycetes</taxon>
        <taxon>Agaricomycetidae</taxon>
        <taxon>Agaricales</taxon>
        <taxon>Agaricineae</taxon>
        <taxon>Hydnangiaceae</taxon>
        <taxon>Laccaria</taxon>
    </lineage>
</organism>
<feature type="region of interest" description="Disordered" evidence="1">
    <location>
        <begin position="70"/>
        <end position="89"/>
    </location>
</feature>
<dbReference type="OrthoDB" id="3050260at2759"/>
<dbReference type="Proteomes" id="UP000054477">
    <property type="component" value="Unassembled WGS sequence"/>
</dbReference>
<name>A0A0C9WH76_9AGAR</name>
<reference evidence="2 3" key="1">
    <citation type="submission" date="2014-04" db="EMBL/GenBank/DDBJ databases">
        <authorList>
            <consortium name="DOE Joint Genome Institute"/>
            <person name="Kuo A."/>
            <person name="Kohler A."/>
            <person name="Nagy L.G."/>
            <person name="Floudas D."/>
            <person name="Copeland A."/>
            <person name="Barry K.W."/>
            <person name="Cichocki N."/>
            <person name="Veneault-Fourrey C."/>
            <person name="LaButti K."/>
            <person name="Lindquist E.A."/>
            <person name="Lipzen A."/>
            <person name="Lundell T."/>
            <person name="Morin E."/>
            <person name="Murat C."/>
            <person name="Sun H."/>
            <person name="Tunlid A."/>
            <person name="Henrissat B."/>
            <person name="Grigoriev I.V."/>
            <person name="Hibbett D.S."/>
            <person name="Martin F."/>
            <person name="Nordberg H.P."/>
            <person name="Cantor M.N."/>
            <person name="Hua S.X."/>
        </authorList>
    </citation>
    <scope>NUCLEOTIDE SEQUENCE [LARGE SCALE GENOMIC DNA]</scope>
    <source>
        <strain evidence="2 3">LaAM-08-1</strain>
    </source>
</reference>
<evidence type="ECO:0000313" key="2">
    <source>
        <dbReference type="EMBL" id="KIJ90709.1"/>
    </source>
</evidence>
<accession>A0A0C9WH76</accession>
<evidence type="ECO:0000313" key="3">
    <source>
        <dbReference type="Proteomes" id="UP000054477"/>
    </source>
</evidence>
<dbReference type="HOGENOM" id="CLU_140103_0_0_1"/>
<keyword evidence="3" id="KW-1185">Reference proteome</keyword>
<dbReference type="EMBL" id="KN839125">
    <property type="protein sequence ID" value="KIJ90709.1"/>
    <property type="molecule type" value="Genomic_DNA"/>
</dbReference>
<gene>
    <name evidence="2" type="ORF">K443DRAFT_135633</name>
</gene>